<gene>
    <name evidence="1" type="ORF">S03H2_37479</name>
</gene>
<proteinExistence type="predicted"/>
<reference evidence="1" key="1">
    <citation type="journal article" date="2014" name="Front. Microbiol.">
        <title>High frequency of phylogenetically diverse reductive dehalogenase-homologous genes in deep subseafloor sedimentary metagenomes.</title>
        <authorList>
            <person name="Kawai M."/>
            <person name="Futagami T."/>
            <person name="Toyoda A."/>
            <person name="Takaki Y."/>
            <person name="Nishi S."/>
            <person name="Hori S."/>
            <person name="Arai W."/>
            <person name="Tsubouchi T."/>
            <person name="Morono Y."/>
            <person name="Uchiyama I."/>
            <person name="Ito T."/>
            <person name="Fujiyama A."/>
            <person name="Inagaki F."/>
            <person name="Takami H."/>
        </authorList>
    </citation>
    <scope>NUCLEOTIDE SEQUENCE</scope>
    <source>
        <strain evidence="1">Expedition CK06-06</strain>
    </source>
</reference>
<name>X1HUW3_9ZZZZ</name>
<protein>
    <submittedName>
        <fullName evidence="1">Uncharacterized protein</fullName>
    </submittedName>
</protein>
<accession>X1HUW3</accession>
<organism evidence="1">
    <name type="scientific">marine sediment metagenome</name>
    <dbReference type="NCBI Taxonomy" id="412755"/>
    <lineage>
        <taxon>unclassified sequences</taxon>
        <taxon>metagenomes</taxon>
        <taxon>ecological metagenomes</taxon>
    </lineage>
</organism>
<dbReference type="EMBL" id="BARU01023074">
    <property type="protein sequence ID" value="GAH49063.1"/>
    <property type="molecule type" value="Genomic_DNA"/>
</dbReference>
<comment type="caution">
    <text evidence="1">The sequence shown here is derived from an EMBL/GenBank/DDBJ whole genome shotgun (WGS) entry which is preliminary data.</text>
</comment>
<feature type="non-terminal residue" evidence="1">
    <location>
        <position position="1"/>
    </location>
</feature>
<sequence length="132" mass="15234">YLGKKWGTPDVVGVYKASRRAIIQFQPEIISAEIKTNPSEPITAFGQAIAYRLFSSKVYLVEPTTMSKEDQDRIEALCVLFGIGLILFDLNTENPNFNIRVRAQRYNPDMFYVNDIADKLYSVRRDVFDRLF</sequence>
<evidence type="ECO:0000313" key="1">
    <source>
        <dbReference type="EMBL" id="GAH49063.1"/>
    </source>
</evidence>
<dbReference type="AlphaFoldDB" id="X1HUW3"/>